<keyword evidence="1" id="KW-1133">Transmembrane helix</keyword>
<gene>
    <name evidence="2" type="ORF">NBO_13g0073</name>
</gene>
<sequence>MNTTKEKLKHQLAIAVSKVEKIDPDITDKYYVKEIYLKMHLETPTRLHKILEGMVLVSILCGIFYGFLFCPKPI</sequence>
<reference evidence="2 3" key="1">
    <citation type="journal article" date="2013" name="BMC Genomics">
        <title>Comparative genomics of parasitic silkworm microsporidia reveal an association between genome expansion and host adaptation.</title>
        <authorList>
            <person name="Pan G."/>
            <person name="Xu J."/>
            <person name="Li T."/>
            <person name="Xia Q."/>
            <person name="Liu S.L."/>
            <person name="Zhang G."/>
            <person name="Li S."/>
            <person name="Li C."/>
            <person name="Liu H."/>
            <person name="Yang L."/>
            <person name="Liu T."/>
            <person name="Zhang X."/>
            <person name="Wu Z."/>
            <person name="Fan W."/>
            <person name="Dang X."/>
            <person name="Xiang H."/>
            <person name="Tao M."/>
            <person name="Li Y."/>
            <person name="Hu J."/>
            <person name="Li Z."/>
            <person name="Lin L."/>
            <person name="Luo J."/>
            <person name="Geng L."/>
            <person name="Wang L."/>
            <person name="Long M."/>
            <person name="Wan Y."/>
            <person name="He N."/>
            <person name="Zhang Z."/>
            <person name="Lu C."/>
            <person name="Keeling P.J."/>
            <person name="Wang J."/>
            <person name="Xiang Z."/>
            <person name="Zhou Z."/>
        </authorList>
    </citation>
    <scope>NUCLEOTIDE SEQUENCE [LARGE SCALE GENOMIC DNA]</scope>
    <source>
        <strain evidence="3">CQ1 / CVCC 102059</strain>
    </source>
</reference>
<evidence type="ECO:0000313" key="2">
    <source>
        <dbReference type="EMBL" id="EOB14896.1"/>
    </source>
</evidence>
<feature type="transmembrane region" description="Helical" evidence="1">
    <location>
        <begin position="50"/>
        <end position="70"/>
    </location>
</feature>
<evidence type="ECO:0000256" key="1">
    <source>
        <dbReference type="SAM" id="Phobius"/>
    </source>
</evidence>
<protein>
    <submittedName>
        <fullName evidence="2">Uncharacterized protein</fullName>
    </submittedName>
</protein>
<accession>R0KVL1</accession>
<name>R0KVL1_NOSB1</name>
<dbReference type="EMBL" id="KB908921">
    <property type="protein sequence ID" value="EOB14896.1"/>
    <property type="molecule type" value="Genomic_DNA"/>
</dbReference>
<dbReference type="AlphaFoldDB" id="R0KVL1"/>
<dbReference type="Proteomes" id="UP000016927">
    <property type="component" value="Unassembled WGS sequence"/>
</dbReference>
<keyword evidence="3" id="KW-1185">Reference proteome</keyword>
<keyword evidence="1" id="KW-0472">Membrane</keyword>
<dbReference type="HOGENOM" id="CLU_2688424_0_0_1"/>
<organism evidence="2 3">
    <name type="scientific">Nosema bombycis (strain CQ1 / CVCC 102059)</name>
    <name type="common">Microsporidian parasite</name>
    <name type="synonym">Pebrine of silkworm</name>
    <dbReference type="NCBI Taxonomy" id="578461"/>
    <lineage>
        <taxon>Eukaryota</taxon>
        <taxon>Fungi</taxon>
        <taxon>Fungi incertae sedis</taxon>
        <taxon>Microsporidia</taxon>
        <taxon>Nosematidae</taxon>
        <taxon>Nosema</taxon>
    </lineage>
</organism>
<dbReference type="VEuPathDB" id="MicrosporidiaDB:NBO_13g0073"/>
<evidence type="ECO:0000313" key="3">
    <source>
        <dbReference type="Proteomes" id="UP000016927"/>
    </source>
</evidence>
<keyword evidence="1" id="KW-0812">Transmembrane</keyword>
<proteinExistence type="predicted"/>